<name>A0A6J7C8E9_9ZZZZ</name>
<dbReference type="AlphaFoldDB" id="A0A6J7C8E9"/>
<accession>A0A6J7C8E9</accession>
<dbReference type="EMBL" id="CAFBIY010000103">
    <property type="protein sequence ID" value="CAB4851923.1"/>
    <property type="molecule type" value="Genomic_DNA"/>
</dbReference>
<proteinExistence type="predicted"/>
<organism evidence="1">
    <name type="scientific">freshwater metagenome</name>
    <dbReference type="NCBI Taxonomy" id="449393"/>
    <lineage>
        <taxon>unclassified sequences</taxon>
        <taxon>metagenomes</taxon>
        <taxon>ecological metagenomes</taxon>
    </lineage>
</organism>
<reference evidence="1" key="1">
    <citation type="submission" date="2020-05" db="EMBL/GenBank/DDBJ databases">
        <authorList>
            <person name="Chiriac C."/>
            <person name="Salcher M."/>
            <person name="Ghai R."/>
            <person name="Kavagutti S V."/>
        </authorList>
    </citation>
    <scope>NUCLEOTIDE SEQUENCE</scope>
</reference>
<evidence type="ECO:0000313" key="1">
    <source>
        <dbReference type="EMBL" id="CAB4851923.1"/>
    </source>
</evidence>
<gene>
    <name evidence="1" type="ORF">UFOPK3267_01804</name>
</gene>
<protein>
    <submittedName>
        <fullName evidence="1">Unannotated protein</fullName>
    </submittedName>
</protein>
<sequence length="36" mass="4035">MMLERRGKSAYAVFAARIKIANVLICMIQNSMPLPP</sequence>